<dbReference type="PANTHER" id="PTHR30292">
    <property type="entry name" value="UNCHARACTERIZED PROTEIN YBGL-RELATED"/>
    <property type="match status" value="1"/>
</dbReference>
<evidence type="ECO:0000313" key="3">
    <source>
        <dbReference type="Proteomes" id="UP001597176"/>
    </source>
</evidence>
<dbReference type="HAMAP" id="MF_00691">
    <property type="entry name" value="PxpA"/>
    <property type="match status" value="1"/>
</dbReference>
<name>A0ABW3WYZ6_9HYPH</name>
<dbReference type="InterPro" id="IPR005501">
    <property type="entry name" value="LamB/YcsF/PxpA-like"/>
</dbReference>
<comment type="catalytic activity">
    <reaction evidence="1">
        <text>5-oxo-L-proline + ATP + 2 H2O = L-glutamate + ADP + phosphate + H(+)</text>
        <dbReference type="Rhea" id="RHEA:10348"/>
        <dbReference type="ChEBI" id="CHEBI:15377"/>
        <dbReference type="ChEBI" id="CHEBI:15378"/>
        <dbReference type="ChEBI" id="CHEBI:29985"/>
        <dbReference type="ChEBI" id="CHEBI:30616"/>
        <dbReference type="ChEBI" id="CHEBI:43474"/>
        <dbReference type="ChEBI" id="CHEBI:58402"/>
        <dbReference type="ChEBI" id="CHEBI:456216"/>
        <dbReference type="EC" id="3.5.2.9"/>
    </reaction>
</comment>
<gene>
    <name evidence="1" type="primary">pxpA</name>
    <name evidence="2" type="ORF">ACFQ4G_11310</name>
</gene>
<dbReference type="EC" id="3.5.2.9" evidence="1"/>
<comment type="similarity">
    <text evidence="1">Belongs to the LamB/PxpA family.</text>
</comment>
<comment type="subunit">
    <text evidence="1">Forms a complex composed of PxpA, PxpB and PxpC.</text>
</comment>
<proteinExistence type="inferred from homology"/>
<comment type="function">
    <text evidence="1">Catalyzes the cleavage of 5-oxoproline to form L-glutamate coupled to the hydrolysis of ATP to ADP and inorganic phosphate.</text>
</comment>
<sequence length="256" mass="26701">MSRRIDLNADLGEGYGPYTLGDDEALLGLVTSANVACGFHGGDPSIMVATAAAAKARGVSIGAHPGFQDLRGFGRRVLAESAAEIEAGVAYQIGALQACAALGHHRVTHVKAHGALANLSNAEADVAGAIARAVRAVDRDLPLVVMPGLAVERAALEAGLYVVREIYADRAYADDGQLCARSLPDAVIHDADEAAQRVRHMVEEGAVITSSGRRIPVTIDTVCVHGDTPHAVETARAVRQILVEAGFEIAPFDTAR</sequence>
<dbReference type="InterPro" id="IPR011330">
    <property type="entry name" value="Glyco_hydro/deAcase_b/a-brl"/>
</dbReference>
<protein>
    <recommendedName>
        <fullName evidence="1">5-oxoprolinase subunit A</fullName>
        <shortName evidence="1">5-OPase subunit A</shortName>
        <ecNumber evidence="1">3.5.2.9</ecNumber>
    </recommendedName>
    <alternativeName>
        <fullName evidence="1">5-oxoprolinase (ATP-hydrolyzing) subunit A</fullName>
    </alternativeName>
</protein>
<dbReference type="CDD" id="cd10787">
    <property type="entry name" value="LamB_YcsF_like"/>
    <property type="match status" value="1"/>
</dbReference>
<dbReference type="SUPFAM" id="SSF88713">
    <property type="entry name" value="Glycoside hydrolase/deacetylase"/>
    <property type="match status" value="1"/>
</dbReference>
<organism evidence="2 3">
    <name type="scientific">Methylobacterium marchantiae</name>
    <dbReference type="NCBI Taxonomy" id="600331"/>
    <lineage>
        <taxon>Bacteria</taxon>
        <taxon>Pseudomonadati</taxon>
        <taxon>Pseudomonadota</taxon>
        <taxon>Alphaproteobacteria</taxon>
        <taxon>Hyphomicrobiales</taxon>
        <taxon>Methylobacteriaceae</taxon>
        <taxon>Methylobacterium</taxon>
    </lineage>
</organism>
<keyword evidence="1" id="KW-0547">Nucleotide-binding</keyword>
<accession>A0ABW3WYZ6</accession>
<reference evidence="3" key="1">
    <citation type="journal article" date="2019" name="Int. J. Syst. Evol. Microbiol.">
        <title>The Global Catalogue of Microorganisms (GCM) 10K type strain sequencing project: providing services to taxonomists for standard genome sequencing and annotation.</title>
        <authorList>
            <consortium name="The Broad Institute Genomics Platform"/>
            <consortium name="The Broad Institute Genome Sequencing Center for Infectious Disease"/>
            <person name="Wu L."/>
            <person name="Ma J."/>
        </authorList>
    </citation>
    <scope>NUCLEOTIDE SEQUENCE [LARGE SCALE GENOMIC DNA]</scope>
    <source>
        <strain evidence="3">CCUG 56108</strain>
    </source>
</reference>
<dbReference type="EMBL" id="JBHTND010000013">
    <property type="protein sequence ID" value="MFD1302160.1"/>
    <property type="molecule type" value="Genomic_DNA"/>
</dbReference>
<comment type="caution">
    <text evidence="2">The sequence shown here is derived from an EMBL/GenBank/DDBJ whole genome shotgun (WGS) entry which is preliminary data.</text>
</comment>
<dbReference type="Gene3D" id="3.20.20.370">
    <property type="entry name" value="Glycoside hydrolase/deacetylase"/>
    <property type="match status" value="1"/>
</dbReference>
<keyword evidence="1" id="KW-0378">Hydrolase</keyword>
<keyword evidence="1" id="KW-0067">ATP-binding</keyword>
<dbReference type="PANTHER" id="PTHR30292:SF0">
    <property type="entry name" value="5-OXOPROLINASE SUBUNIT A"/>
    <property type="match status" value="1"/>
</dbReference>
<evidence type="ECO:0000256" key="1">
    <source>
        <dbReference type="HAMAP-Rule" id="MF_00691"/>
    </source>
</evidence>
<dbReference type="NCBIfam" id="NF003816">
    <property type="entry name" value="PRK05406.1-5"/>
    <property type="match status" value="1"/>
</dbReference>
<evidence type="ECO:0000313" key="2">
    <source>
        <dbReference type="EMBL" id="MFD1302160.1"/>
    </source>
</evidence>
<dbReference type="NCBIfam" id="NF003814">
    <property type="entry name" value="PRK05406.1-3"/>
    <property type="match status" value="1"/>
</dbReference>
<keyword evidence="3" id="KW-1185">Reference proteome</keyword>
<dbReference type="Proteomes" id="UP001597176">
    <property type="component" value="Unassembled WGS sequence"/>
</dbReference>
<dbReference type="RefSeq" id="WP_238206346.1">
    <property type="nucleotide sequence ID" value="NZ_JBHTND010000013.1"/>
</dbReference>
<dbReference type="Pfam" id="PF03746">
    <property type="entry name" value="LamB_YcsF"/>
    <property type="match status" value="1"/>
</dbReference>